<evidence type="ECO:0000259" key="2">
    <source>
        <dbReference type="Pfam" id="PF12937"/>
    </source>
</evidence>
<dbReference type="Gene3D" id="1.20.1280.50">
    <property type="match status" value="1"/>
</dbReference>
<reference evidence="3 4" key="1">
    <citation type="submission" date="2024-02" db="EMBL/GenBank/DDBJ databases">
        <title>A draft genome for the cacao thread blight pathogen Marasmius crinis-equi.</title>
        <authorList>
            <person name="Cohen S.P."/>
            <person name="Baruah I.K."/>
            <person name="Amoako-Attah I."/>
            <person name="Bukari Y."/>
            <person name="Meinhardt L.W."/>
            <person name="Bailey B.A."/>
        </authorList>
    </citation>
    <scope>NUCLEOTIDE SEQUENCE [LARGE SCALE GENOMIC DNA]</scope>
    <source>
        <strain evidence="3 4">GH-76</strain>
    </source>
</reference>
<dbReference type="SUPFAM" id="SSF81383">
    <property type="entry name" value="F-box domain"/>
    <property type="match status" value="1"/>
</dbReference>
<sequence>MLRRLSSFLARNASADDRKDAERERHGDEVLSTESKESPQNFPVLETETRNNCPISQLPPELLVLIFDECIHSRDAILFEKPLYFAFSQVCHDWRELALNTPTLWTKPDFRWPLWAQEMLRRSKEADLDITYRVESGAHNILSRPFEEAMLEALSNASRITNISFNLWDTIGFEGILASLVQPAPLLHTLCLHFYSTLAEDPFPERLLGDHAPSLRNLSIE</sequence>
<gene>
    <name evidence="3" type="ORF">V5O48_010239</name>
</gene>
<accession>A0ABR3F9C2</accession>
<organism evidence="3 4">
    <name type="scientific">Marasmius crinis-equi</name>
    <dbReference type="NCBI Taxonomy" id="585013"/>
    <lineage>
        <taxon>Eukaryota</taxon>
        <taxon>Fungi</taxon>
        <taxon>Dikarya</taxon>
        <taxon>Basidiomycota</taxon>
        <taxon>Agaricomycotina</taxon>
        <taxon>Agaricomycetes</taxon>
        <taxon>Agaricomycetidae</taxon>
        <taxon>Agaricales</taxon>
        <taxon>Marasmiineae</taxon>
        <taxon>Marasmiaceae</taxon>
        <taxon>Marasmius</taxon>
    </lineage>
</organism>
<proteinExistence type="predicted"/>
<feature type="domain" description="F-box" evidence="2">
    <location>
        <begin position="55"/>
        <end position="111"/>
    </location>
</feature>
<dbReference type="Proteomes" id="UP001465976">
    <property type="component" value="Unassembled WGS sequence"/>
</dbReference>
<feature type="non-terminal residue" evidence="3">
    <location>
        <position position="221"/>
    </location>
</feature>
<protein>
    <recommendedName>
        <fullName evidence="2">F-box domain-containing protein</fullName>
    </recommendedName>
</protein>
<keyword evidence="4" id="KW-1185">Reference proteome</keyword>
<feature type="region of interest" description="Disordered" evidence="1">
    <location>
        <begin position="1"/>
        <end position="44"/>
    </location>
</feature>
<dbReference type="InterPro" id="IPR001810">
    <property type="entry name" value="F-box_dom"/>
</dbReference>
<comment type="caution">
    <text evidence="3">The sequence shown here is derived from an EMBL/GenBank/DDBJ whole genome shotgun (WGS) entry which is preliminary data.</text>
</comment>
<dbReference type="EMBL" id="JBAHYK010000726">
    <property type="protein sequence ID" value="KAL0571715.1"/>
    <property type="molecule type" value="Genomic_DNA"/>
</dbReference>
<dbReference type="Pfam" id="PF12937">
    <property type="entry name" value="F-box-like"/>
    <property type="match status" value="1"/>
</dbReference>
<dbReference type="InterPro" id="IPR036047">
    <property type="entry name" value="F-box-like_dom_sf"/>
</dbReference>
<evidence type="ECO:0000313" key="3">
    <source>
        <dbReference type="EMBL" id="KAL0571715.1"/>
    </source>
</evidence>
<evidence type="ECO:0000313" key="4">
    <source>
        <dbReference type="Proteomes" id="UP001465976"/>
    </source>
</evidence>
<feature type="compositionally biased region" description="Basic and acidic residues" evidence="1">
    <location>
        <begin position="14"/>
        <end position="37"/>
    </location>
</feature>
<evidence type="ECO:0000256" key="1">
    <source>
        <dbReference type="SAM" id="MobiDB-lite"/>
    </source>
</evidence>
<name>A0ABR3F9C2_9AGAR</name>